<dbReference type="AlphaFoldDB" id="A0AAV4FZ24"/>
<proteinExistence type="predicted"/>
<protein>
    <submittedName>
        <fullName evidence="1">Uncharacterized protein</fullName>
    </submittedName>
</protein>
<evidence type="ECO:0000313" key="2">
    <source>
        <dbReference type="Proteomes" id="UP000762676"/>
    </source>
</evidence>
<sequence length="81" mass="8853">MAAPRTTNSAVGVDSFITSPYSVNTTITTATAFPATKQLLLEPRPYRSSLCCHQTDRQKTTQSSATFMSDFAESLPTEVYL</sequence>
<name>A0AAV4FZ24_9GAST</name>
<reference evidence="1 2" key="1">
    <citation type="journal article" date="2021" name="Elife">
        <title>Chloroplast acquisition without the gene transfer in kleptoplastic sea slugs, Plakobranchus ocellatus.</title>
        <authorList>
            <person name="Maeda T."/>
            <person name="Takahashi S."/>
            <person name="Yoshida T."/>
            <person name="Shimamura S."/>
            <person name="Takaki Y."/>
            <person name="Nagai Y."/>
            <person name="Toyoda A."/>
            <person name="Suzuki Y."/>
            <person name="Arimoto A."/>
            <person name="Ishii H."/>
            <person name="Satoh N."/>
            <person name="Nishiyama T."/>
            <person name="Hasebe M."/>
            <person name="Maruyama T."/>
            <person name="Minagawa J."/>
            <person name="Obokata J."/>
            <person name="Shigenobu S."/>
        </authorList>
    </citation>
    <scope>NUCLEOTIDE SEQUENCE [LARGE SCALE GENOMIC DNA]</scope>
</reference>
<gene>
    <name evidence="1" type="ORF">ElyMa_003973400</name>
</gene>
<accession>A0AAV4FZ24</accession>
<organism evidence="1 2">
    <name type="scientific">Elysia marginata</name>
    <dbReference type="NCBI Taxonomy" id="1093978"/>
    <lineage>
        <taxon>Eukaryota</taxon>
        <taxon>Metazoa</taxon>
        <taxon>Spiralia</taxon>
        <taxon>Lophotrochozoa</taxon>
        <taxon>Mollusca</taxon>
        <taxon>Gastropoda</taxon>
        <taxon>Heterobranchia</taxon>
        <taxon>Euthyneura</taxon>
        <taxon>Panpulmonata</taxon>
        <taxon>Sacoglossa</taxon>
        <taxon>Placobranchoidea</taxon>
        <taxon>Plakobranchidae</taxon>
        <taxon>Elysia</taxon>
    </lineage>
</organism>
<evidence type="ECO:0000313" key="1">
    <source>
        <dbReference type="EMBL" id="GFR77601.1"/>
    </source>
</evidence>
<dbReference type="EMBL" id="BMAT01008082">
    <property type="protein sequence ID" value="GFR77601.1"/>
    <property type="molecule type" value="Genomic_DNA"/>
</dbReference>
<keyword evidence="2" id="KW-1185">Reference proteome</keyword>
<dbReference type="Proteomes" id="UP000762676">
    <property type="component" value="Unassembled WGS sequence"/>
</dbReference>
<comment type="caution">
    <text evidence="1">The sequence shown here is derived from an EMBL/GenBank/DDBJ whole genome shotgun (WGS) entry which is preliminary data.</text>
</comment>